<dbReference type="InterPro" id="IPR015947">
    <property type="entry name" value="PUA-like_sf"/>
</dbReference>
<evidence type="ECO:0000259" key="1">
    <source>
        <dbReference type="Pfam" id="PF04266"/>
    </source>
</evidence>
<gene>
    <name evidence="2" type="ORF">EDC65_2285</name>
</gene>
<dbReference type="AlphaFoldDB" id="A0A3N1MH47"/>
<dbReference type="Proteomes" id="UP000278222">
    <property type="component" value="Unassembled WGS sequence"/>
</dbReference>
<protein>
    <submittedName>
        <fullName evidence="2">ASCH domain-containing protein</fullName>
    </submittedName>
</protein>
<dbReference type="Gene3D" id="2.30.130.30">
    <property type="entry name" value="Hypothetical protein"/>
    <property type="match status" value="1"/>
</dbReference>
<dbReference type="SUPFAM" id="SSF88697">
    <property type="entry name" value="PUA domain-like"/>
    <property type="match status" value="1"/>
</dbReference>
<feature type="domain" description="ASCH" evidence="1">
    <location>
        <begin position="4"/>
        <end position="79"/>
    </location>
</feature>
<keyword evidence="3" id="KW-1185">Reference proteome</keyword>
<dbReference type="RefSeq" id="WP_123689761.1">
    <property type="nucleotide sequence ID" value="NZ_AP019700.1"/>
</dbReference>
<dbReference type="OrthoDB" id="359066at2"/>
<organism evidence="2 3">
    <name type="scientific">Stella humosa</name>
    <dbReference type="NCBI Taxonomy" id="94"/>
    <lineage>
        <taxon>Bacteria</taxon>
        <taxon>Pseudomonadati</taxon>
        <taxon>Pseudomonadota</taxon>
        <taxon>Alphaproteobacteria</taxon>
        <taxon>Rhodospirillales</taxon>
        <taxon>Stellaceae</taxon>
        <taxon>Stella</taxon>
    </lineage>
</organism>
<evidence type="ECO:0000313" key="2">
    <source>
        <dbReference type="EMBL" id="ROQ00486.1"/>
    </source>
</evidence>
<name>A0A3N1MH47_9PROT</name>
<dbReference type="InterPro" id="IPR007374">
    <property type="entry name" value="ASCH_domain"/>
</dbReference>
<accession>A0A3N1MH47</accession>
<proteinExistence type="predicted"/>
<dbReference type="CDD" id="cd06554">
    <property type="entry name" value="ASCH_ASC-1_like"/>
    <property type="match status" value="1"/>
</dbReference>
<reference evidence="2 3" key="1">
    <citation type="submission" date="2018-11" db="EMBL/GenBank/DDBJ databases">
        <title>Genomic Encyclopedia of Type Strains, Phase IV (KMG-IV): sequencing the most valuable type-strain genomes for metagenomic binning, comparative biology and taxonomic classification.</title>
        <authorList>
            <person name="Goeker M."/>
        </authorList>
    </citation>
    <scope>NUCLEOTIDE SEQUENCE [LARGE SCALE GENOMIC DNA]</scope>
    <source>
        <strain evidence="2 3">DSM 5900</strain>
    </source>
</reference>
<comment type="caution">
    <text evidence="2">The sequence shown here is derived from an EMBL/GenBank/DDBJ whole genome shotgun (WGS) entry which is preliminary data.</text>
</comment>
<evidence type="ECO:0000313" key="3">
    <source>
        <dbReference type="Proteomes" id="UP000278222"/>
    </source>
</evidence>
<dbReference type="Pfam" id="PF04266">
    <property type="entry name" value="ASCH"/>
    <property type="match status" value="1"/>
</dbReference>
<sequence>MKALSIQQPWAWLISHGHKRVENRSWYTGYRGPLLIHAGLRVDQDGYEWVAETFPGIALPGPKTIARGGIVGQARLIACVNQRADDPWFFGPWGFVLTDVAALPFRPCRGQLGIFDAPPEAASAAA</sequence>
<dbReference type="EMBL" id="RJKX01000013">
    <property type="protein sequence ID" value="ROQ00486.1"/>
    <property type="molecule type" value="Genomic_DNA"/>
</dbReference>